<dbReference type="Proteomes" id="UP001165090">
    <property type="component" value="Unassembled WGS sequence"/>
</dbReference>
<proteinExistence type="predicted"/>
<protein>
    <submittedName>
        <fullName evidence="1">Uncharacterized protein</fullName>
    </submittedName>
</protein>
<evidence type="ECO:0000313" key="2">
    <source>
        <dbReference type="Proteomes" id="UP001165090"/>
    </source>
</evidence>
<gene>
    <name evidence="1" type="ORF">VaNZ11_013058</name>
</gene>
<organism evidence="1 2">
    <name type="scientific">Volvox africanus</name>
    <dbReference type="NCBI Taxonomy" id="51714"/>
    <lineage>
        <taxon>Eukaryota</taxon>
        <taxon>Viridiplantae</taxon>
        <taxon>Chlorophyta</taxon>
        <taxon>core chlorophytes</taxon>
        <taxon>Chlorophyceae</taxon>
        <taxon>CS clade</taxon>
        <taxon>Chlamydomonadales</taxon>
        <taxon>Volvocaceae</taxon>
        <taxon>Volvox</taxon>
    </lineage>
</organism>
<name>A0ABQ5SGL6_9CHLO</name>
<evidence type="ECO:0000313" key="1">
    <source>
        <dbReference type="EMBL" id="GLI68588.1"/>
    </source>
</evidence>
<reference evidence="1 2" key="1">
    <citation type="journal article" date="2023" name="IScience">
        <title>Expanded male sex-determining region conserved during the evolution of homothallism in the green alga Volvox.</title>
        <authorList>
            <person name="Yamamoto K."/>
            <person name="Matsuzaki R."/>
            <person name="Mahakham W."/>
            <person name="Heman W."/>
            <person name="Sekimoto H."/>
            <person name="Kawachi M."/>
            <person name="Minakuchi Y."/>
            <person name="Toyoda A."/>
            <person name="Nozaki H."/>
        </authorList>
    </citation>
    <scope>NUCLEOTIDE SEQUENCE [LARGE SCALE GENOMIC DNA]</scope>
    <source>
        <strain evidence="1 2">NIES-4468</strain>
    </source>
</reference>
<comment type="caution">
    <text evidence="1">The sequence shown here is derived from an EMBL/GenBank/DDBJ whole genome shotgun (WGS) entry which is preliminary data.</text>
</comment>
<keyword evidence="2" id="KW-1185">Reference proteome</keyword>
<accession>A0ABQ5SGL6</accession>
<dbReference type="EMBL" id="BSDZ01000080">
    <property type="protein sequence ID" value="GLI68588.1"/>
    <property type="molecule type" value="Genomic_DNA"/>
</dbReference>
<sequence length="280" mass="28146">MSFLLGSCFRGQFGRTRDVTSYKQGTCSEAGACAKASDGVLLENSTADVKSQGLSVPRTGCNGVYVHVHAPAGSHGLLTYDSRTPMISVPSFTLCAIAEDEADEDGDDGDDGASPSLYVSGGHLAVATAAANRGSASAALTAGPGGCNATIVGFDQLCSEPCSFAIIPTAPLSTVFEDANEEGGAASGSCHSADAGCGRQGGLPTTTLVRGLSAPACASSSVPSGGSSGGCAVQAWDTAWLFPALPIKRPQALSPRSTAGTSTELTRPPICKDPGAVWYF</sequence>